<evidence type="ECO:0000256" key="2">
    <source>
        <dbReference type="PROSITE-ProRule" id="PRU00339"/>
    </source>
</evidence>
<reference evidence="4 5" key="1">
    <citation type="submission" date="2024-11" db="EMBL/GenBank/DDBJ databases">
        <title>A near-complete genome assembly of Cinchona calisaya.</title>
        <authorList>
            <person name="Lian D.C."/>
            <person name="Zhao X.W."/>
            <person name="Wei L."/>
        </authorList>
    </citation>
    <scope>NUCLEOTIDE SEQUENCE [LARGE SCALE GENOMIC DNA]</scope>
    <source>
        <tissue evidence="4">Nenye</tissue>
    </source>
</reference>
<dbReference type="PANTHER" id="PTHR12979:SF5">
    <property type="entry name" value="CCR4-NOT TRANSCRIPTION COMPLEX SUBUNIT 10"/>
    <property type="match status" value="1"/>
</dbReference>
<feature type="region of interest" description="Disordered" evidence="3">
    <location>
        <begin position="1"/>
        <end position="37"/>
    </location>
</feature>
<dbReference type="Proteomes" id="UP001630127">
    <property type="component" value="Unassembled WGS sequence"/>
</dbReference>
<dbReference type="PROSITE" id="PS50005">
    <property type="entry name" value="TPR"/>
    <property type="match status" value="1"/>
</dbReference>
<keyword evidence="2" id="KW-0802">TPR repeat</keyword>
<evidence type="ECO:0008006" key="6">
    <source>
        <dbReference type="Google" id="ProtNLM"/>
    </source>
</evidence>
<dbReference type="Gene3D" id="1.25.40.10">
    <property type="entry name" value="Tetratricopeptide repeat domain"/>
    <property type="match status" value="2"/>
</dbReference>
<protein>
    <recommendedName>
        <fullName evidence="6">CCR4-NOT transcription complex subunit 10</fullName>
    </recommendedName>
</protein>
<accession>A0ABD3AMI0</accession>
<dbReference type="SUPFAM" id="SSF48452">
    <property type="entry name" value="TPR-like"/>
    <property type="match status" value="2"/>
</dbReference>
<evidence type="ECO:0000313" key="4">
    <source>
        <dbReference type="EMBL" id="KAL3532296.1"/>
    </source>
</evidence>
<keyword evidence="5" id="KW-1185">Reference proteome</keyword>
<dbReference type="InterPro" id="IPR019734">
    <property type="entry name" value="TPR_rpt"/>
</dbReference>
<comment type="caution">
    <text evidence="4">The sequence shown here is derived from an EMBL/GenBank/DDBJ whole genome shotgun (WGS) entry which is preliminary data.</text>
</comment>
<comment type="similarity">
    <text evidence="1">Belongs to the CNOT10 family.</text>
</comment>
<evidence type="ECO:0000313" key="5">
    <source>
        <dbReference type="Proteomes" id="UP001630127"/>
    </source>
</evidence>
<dbReference type="EMBL" id="JBJUIK010000003">
    <property type="protein sequence ID" value="KAL3532296.1"/>
    <property type="molecule type" value="Genomic_DNA"/>
</dbReference>
<dbReference type="Pfam" id="PF13374">
    <property type="entry name" value="TPR_10"/>
    <property type="match status" value="1"/>
</dbReference>
<dbReference type="InterPro" id="IPR039740">
    <property type="entry name" value="CNOT10"/>
</dbReference>
<dbReference type="PANTHER" id="PTHR12979">
    <property type="entry name" value="CCR4-NOT TRANSCRIPTION COMPLEX SUBUNIT 10"/>
    <property type="match status" value="1"/>
</dbReference>
<gene>
    <name evidence="4" type="ORF">ACH5RR_005817</name>
</gene>
<feature type="repeat" description="TPR" evidence="2">
    <location>
        <begin position="803"/>
        <end position="836"/>
    </location>
</feature>
<evidence type="ECO:0000256" key="3">
    <source>
        <dbReference type="SAM" id="MobiDB-lite"/>
    </source>
</evidence>
<dbReference type="InterPro" id="IPR011990">
    <property type="entry name" value="TPR-like_helical_dom_sf"/>
</dbReference>
<dbReference type="AlphaFoldDB" id="A0ABD3AMI0"/>
<dbReference type="SMART" id="SM00028">
    <property type="entry name" value="TPR"/>
    <property type="match status" value="2"/>
</dbReference>
<sequence length="879" mass="95870">MDSSSTSSSPAIVVGDNNNNNNSNNRGGALSPIAASPRRSMEDDAALSVAAELAKEAALLFQAGKFVECINVLNQLLNKKMGDPKILHNIAITEYFQEGCSDPKKLLEVLNSVKKRSEELAHASEEQQTESGGNTSKLAVGSKGNNNVAISISATGSLPVVYTDVFDTSVTMHNMAVIWFHLHEYARSFSILDALYQNIEPIDEGTALHICLLLLDVALVSNHASRSADVISYVEKVFCVNNLTNQVDNGNSLHQPSMVSKSASLSATVPDASNSDSASANALEISLSRTLSEEALEDESLQLLSSLDISGGVPRPSSLHSSNDLSRNQTDDSVSTIDLRLKLHLYKVRFLLLTRNLKTAKREVKMAMNIAHGKDYTVALYLKSQLEYARGNHSKAIKLLMASSNRTEMGISSIYYNNLGCIYYCLGKYHTSAVFFEKALRNSSALRKEKPLKLVTLSQDKSLHIIYNCGLQYLACGKPLPAARCFYQAGLIFYNRPLLWLRIAECCLMALEKGLLKSSYSAPSDGSEVKVHVIGKGKWRQLSLEDGVSRIGKLNFVGREDFSCSNDRQPNLSISLARQCLLNALHLVENSDSKNLKSGLVSNSAAEGSGSGELSSNCTNYKNVVVGDSKSLNAALGSSPVNTNGEVKEQKGGNGQNTSLLNSIYGYEDDICRKENQMIKQALLADLAFVELELGNPLKALSIARSLLELFECSRIYVFLGNVYAAEALCLLNRPKEAAEHLFIYVAGGDNVELPYSQDDFEKWRVEKIVDCEETNGGPVAVNAPSPDESQGFVFLKPVEARGTLFANLAAVYAMQGELEQAQQMVMEAFSVIPNSPQVILTAIYLDLLRGRTQDALAKLKQWNRIRFLPSSFALDGSS</sequence>
<proteinExistence type="inferred from homology"/>
<organism evidence="4 5">
    <name type="scientific">Cinchona calisaya</name>
    <dbReference type="NCBI Taxonomy" id="153742"/>
    <lineage>
        <taxon>Eukaryota</taxon>
        <taxon>Viridiplantae</taxon>
        <taxon>Streptophyta</taxon>
        <taxon>Embryophyta</taxon>
        <taxon>Tracheophyta</taxon>
        <taxon>Spermatophyta</taxon>
        <taxon>Magnoliopsida</taxon>
        <taxon>eudicotyledons</taxon>
        <taxon>Gunneridae</taxon>
        <taxon>Pentapetalae</taxon>
        <taxon>asterids</taxon>
        <taxon>lamiids</taxon>
        <taxon>Gentianales</taxon>
        <taxon>Rubiaceae</taxon>
        <taxon>Cinchonoideae</taxon>
        <taxon>Cinchoneae</taxon>
        <taxon>Cinchona</taxon>
    </lineage>
</organism>
<name>A0ABD3AMI0_9GENT</name>
<evidence type="ECO:0000256" key="1">
    <source>
        <dbReference type="ARBA" id="ARBA00010080"/>
    </source>
</evidence>